<name>A0A9P3L6Z5_9APHY</name>
<evidence type="ECO:0000256" key="3">
    <source>
        <dbReference type="SAM" id="Phobius"/>
    </source>
</evidence>
<gene>
    <name evidence="4" type="ORF">PsYK624_000680</name>
</gene>
<dbReference type="Proteomes" id="UP000703269">
    <property type="component" value="Unassembled WGS sequence"/>
</dbReference>
<proteinExistence type="predicted"/>
<keyword evidence="3" id="KW-1133">Transmembrane helix</keyword>
<evidence type="ECO:0000256" key="2">
    <source>
        <dbReference type="SAM" id="MobiDB-lite"/>
    </source>
</evidence>
<sequence>MNSEQPQTTSPTSPELGQQQEVYTISRTVHQQQPLPPLSPWTHFAIFTGILAPVALFPYLAVRRHLISLHRKVSEVSQTNAALQRDLKAALLESSIRREEHDRLAAALSEVRRDFDGFRAEQAARELQRARDEERTRAQLEELAAQNERTRTNLTTLRDLSPTLADIAAFMQEVELQQGFVTRKNDGRGIERIRQFAYKLGSILTSDLEVDNPPQSEPVSSAASSSTRAAKKDKKSKQVSDNEAAQQQ</sequence>
<keyword evidence="3" id="KW-0472">Membrane</keyword>
<keyword evidence="5" id="KW-1185">Reference proteome</keyword>
<feature type="region of interest" description="Disordered" evidence="2">
    <location>
        <begin position="207"/>
        <end position="248"/>
    </location>
</feature>
<accession>A0A9P3L6Z5</accession>
<keyword evidence="3" id="KW-0812">Transmembrane</keyword>
<feature type="transmembrane region" description="Helical" evidence="3">
    <location>
        <begin position="41"/>
        <end position="62"/>
    </location>
</feature>
<feature type="compositionally biased region" description="Polar residues" evidence="2">
    <location>
        <begin position="239"/>
        <end position="248"/>
    </location>
</feature>
<keyword evidence="1" id="KW-0175">Coiled coil</keyword>
<dbReference type="EMBL" id="BPQB01000001">
    <property type="protein sequence ID" value="GJE83994.1"/>
    <property type="molecule type" value="Genomic_DNA"/>
</dbReference>
<comment type="caution">
    <text evidence="4">The sequence shown here is derived from an EMBL/GenBank/DDBJ whole genome shotgun (WGS) entry which is preliminary data.</text>
</comment>
<reference evidence="4 5" key="1">
    <citation type="submission" date="2021-08" db="EMBL/GenBank/DDBJ databases">
        <title>Draft Genome Sequence of Phanerochaete sordida strain YK-624.</title>
        <authorList>
            <person name="Mori T."/>
            <person name="Dohra H."/>
            <person name="Suzuki T."/>
            <person name="Kawagishi H."/>
            <person name="Hirai H."/>
        </authorList>
    </citation>
    <scope>NUCLEOTIDE SEQUENCE [LARGE SCALE GENOMIC DNA]</scope>
    <source>
        <strain evidence="4 5">YK-624</strain>
    </source>
</reference>
<evidence type="ECO:0000313" key="4">
    <source>
        <dbReference type="EMBL" id="GJE83994.1"/>
    </source>
</evidence>
<dbReference type="AlphaFoldDB" id="A0A9P3L6Z5"/>
<feature type="coiled-coil region" evidence="1">
    <location>
        <begin position="123"/>
        <end position="160"/>
    </location>
</feature>
<protein>
    <submittedName>
        <fullName evidence="4">Uncharacterized protein</fullName>
    </submittedName>
</protein>
<evidence type="ECO:0000256" key="1">
    <source>
        <dbReference type="SAM" id="Coils"/>
    </source>
</evidence>
<evidence type="ECO:0000313" key="5">
    <source>
        <dbReference type="Proteomes" id="UP000703269"/>
    </source>
</evidence>
<organism evidence="4 5">
    <name type="scientific">Phanerochaete sordida</name>
    <dbReference type="NCBI Taxonomy" id="48140"/>
    <lineage>
        <taxon>Eukaryota</taxon>
        <taxon>Fungi</taxon>
        <taxon>Dikarya</taxon>
        <taxon>Basidiomycota</taxon>
        <taxon>Agaricomycotina</taxon>
        <taxon>Agaricomycetes</taxon>
        <taxon>Polyporales</taxon>
        <taxon>Phanerochaetaceae</taxon>
        <taxon>Phanerochaete</taxon>
    </lineage>
</organism>
<dbReference type="OrthoDB" id="3232130at2759"/>